<dbReference type="OrthoDB" id="8404005at2"/>
<feature type="domain" description="EF-hand" evidence="5">
    <location>
        <begin position="233"/>
        <end position="266"/>
    </location>
</feature>
<reference evidence="6 9" key="2">
    <citation type="submission" date="2020-08" db="EMBL/GenBank/DDBJ databases">
        <title>Genomic Encyclopedia of Type Strains, Phase IV (KMG-IV): sequencing the most valuable type-strain genomes for metagenomic binning, comparative biology and taxonomic classification.</title>
        <authorList>
            <person name="Goeker M."/>
        </authorList>
    </citation>
    <scope>NUCLEOTIDE SEQUENCE [LARGE SCALE GENOMIC DNA]</scope>
    <source>
        <strain evidence="6 9">DSM 100021</strain>
    </source>
</reference>
<dbReference type="Pfam" id="PF13202">
    <property type="entry name" value="EF-hand_5"/>
    <property type="match status" value="4"/>
</dbReference>
<dbReference type="Gene3D" id="1.10.238.10">
    <property type="entry name" value="EF-hand"/>
    <property type="match status" value="2"/>
</dbReference>
<dbReference type="PROSITE" id="PS00018">
    <property type="entry name" value="EF_HAND_1"/>
    <property type="match status" value="2"/>
</dbReference>
<evidence type="ECO:0000313" key="8">
    <source>
        <dbReference type="Proteomes" id="UP000185598"/>
    </source>
</evidence>
<keyword evidence="4" id="KW-0732">Signal</keyword>
<evidence type="ECO:0000256" key="2">
    <source>
        <dbReference type="ARBA" id="ARBA00022737"/>
    </source>
</evidence>
<dbReference type="Proteomes" id="UP000544107">
    <property type="component" value="Unassembled WGS sequence"/>
</dbReference>
<sequence length="266" mass="28239">MSAKKTTIAALAATLLVSASSAAVFAKDAKAPPPKPDAVAEACGPRPMMMHGPAAMFIYALQQFDANKDGKISKEEAKAAEDKLFAAIDTNKDGVITPGEMRKFHEARMEAIRAAMPKPPAPDASAPADPNSQKPGDEAGKAPPPPPGDDEAMDGPDDGMAGCGPHPIRHHMDNGVGHHQWAMDHGPDGDGMRGPHGPHDRHKMMARMMEMAGPMRMFEKIDTDENGQISKAEADAALDKLFDRLDKNKDGFISADDFPAAPPLLP</sequence>
<comment type="caution">
    <text evidence="7">The sequence shown here is derived from an EMBL/GenBank/DDBJ whole genome shotgun (WGS) entry which is preliminary data.</text>
</comment>
<feature type="signal peptide" evidence="4">
    <location>
        <begin position="1"/>
        <end position="26"/>
    </location>
</feature>
<dbReference type="SMART" id="SM00054">
    <property type="entry name" value="EFh"/>
    <property type="match status" value="3"/>
</dbReference>
<evidence type="ECO:0000256" key="4">
    <source>
        <dbReference type="SAM" id="SignalP"/>
    </source>
</evidence>
<organism evidence="7 8">
    <name type="scientific">Allorhizobium taibaishanense</name>
    <dbReference type="NCBI Taxonomy" id="887144"/>
    <lineage>
        <taxon>Bacteria</taxon>
        <taxon>Pseudomonadati</taxon>
        <taxon>Pseudomonadota</taxon>
        <taxon>Alphaproteobacteria</taxon>
        <taxon>Hyphomicrobiales</taxon>
        <taxon>Rhizobiaceae</taxon>
        <taxon>Rhizobium/Agrobacterium group</taxon>
        <taxon>Allorhizobium</taxon>
    </lineage>
</organism>
<dbReference type="PROSITE" id="PS50222">
    <property type="entry name" value="EF_HAND_2"/>
    <property type="match status" value="2"/>
</dbReference>
<dbReference type="InterPro" id="IPR011992">
    <property type="entry name" value="EF-hand-dom_pair"/>
</dbReference>
<feature type="domain" description="EF-hand" evidence="5">
    <location>
        <begin position="76"/>
        <end position="111"/>
    </location>
</feature>
<dbReference type="GO" id="GO:0005509">
    <property type="term" value="F:calcium ion binding"/>
    <property type="evidence" value="ECO:0007669"/>
    <property type="project" value="InterPro"/>
</dbReference>
<dbReference type="InterPro" id="IPR018247">
    <property type="entry name" value="EF_Hand_1_Ca_BS"/>
</dbReference>
<reference evidence="7 8" key="1">
    <citation type="submission" date="2016-09" db="EMBL/GenBank/DDBJ databases">
        <title>Rhizobium oryziradicis sp. nov., isolated from the root of rice.</title>
        <authorList>
            <person name="Zhao J."/>
            <person name="Zhang X."/>
        </authorList>
    </citation>
    <scope>NUCLEOTIDE SEQUENCE [LARGE SCALE GENOMIC DNA]</scope>
    <source>
        <strain evidence="7 8">14971</strain>
    </source>
</reference>
<keyword evidence="2" id="KW-0677">Repeat</keyword>
<evidence type="ECO:0000313" key="6">
    <source>
        <dbReference type="EMBL" id="MBB4009467.1"/>
    </source>
</evidence>
<evidence type="ECO:0000313" key="7">
    <source>
        <dbReference type="EMBL" id="OLP50992.1"/>
    </source>
</evidence>
<name>A0A1Q9A8R2_9HYPH</name>
<dbReference type="CDD" id="cd00051">
    <property type="entry name" value="EFh"/>
    <property type="match status" value="2"/>
</dbReference>
<accession>A0A1Q9A8R2</accession>
<feature type="compositionally biased region" description="Acidic residues" evidence="3">
    <location>
        <begin position="148"/>
        <end position="157"/>
    </location>
</feature>
<evidence type="ECO:0000259" key="5">
    <source>
        <dbReference type="PROSITE" id="PS50222"/>
    </source>
</evidence>
<evidence type="ECO:0000256" key="1">
    <source>
        <dbReference type="ARBA" id="ARBA00022723"/>
    </source>
</evidence>
<keyword evidence="8" id="KW-1185">Reference proteome</keyword>
<keyword evidence="1" id="KW-0479">Metal-binding</keyword>
<proteinExistence type="predicted"/>
<protein>
    <submittedName>
        <fullName evidence="6">Ca2+-binding EF-hand superfamily protein</fullName>
    </submittedName>
</protein>
<dbReference type="EMBL" id="JACIED010000005">
    <property type="protein sequence ID" value="MBB4009467.1"/>
    <property type="molecule type" value="Genomic_DNA"/>
</dbReference>
<dbReference type="PANTHER" id="PTHR10827:SF98">
    <property type="entry name" value="45 KDA CALCIUM-BINDING PROTEIN"/>
    <property type="match status" value="1"/>
</dbReference>
<feature type="compositionally biased region" description="Basic and acidic residues" evidence="3">
    <location>
        <begin position="181"/>
        <end position="193"/>
    </location>
</feature>
<dbReference type="InterPro" id="IPR002048">
    <property type="entry name" value="EF_hand_dom"/>
</dbReference>
<dbReference type="SUPFAM" id="SSF47473">
    <property type="entry name" value="EF-hand"/>
    <property type="match status" value="1"/>
</dbReference>
<feature type="region of interest" description="Disordered" evidence="3">
    <location>
        <begin position="116"/>
        <end position="201"/>
    </location>
</feature>
<dbReference type="PANTHER" id="PTHR10827">
    <property type="entry name" value="RETICULOCALBIN"/>
    <property type="match status" value="1"/>
</dbReference>
<dbReference type="EMBL" id="MKIN01000020">
    <property type="protein sequence ID" value="OLP50992.1"/>
    <property type="molecule type" value="Genomic_DNA"/>
</dbReference>
<evidence type="ECO:0000256" key="3">
    <source>
        <dbReference type="SAM" id="MobiDB-lite"/>
    </source>
</evidence>
<dbReference type="Proteomes" id="UP000185598">
    <property type="component" value="Unassembled WGS sequence"/>
</dbReference>
<gene>
    <name evidence="7" type="ORF">BJF91_07100</name>
    <name evidence="6" type="ORF">GGQ71_003755</name>
</gene>
<evidence type="ECO:0000313" key="9">
    <source>
        <dbReference type="Proteomes" id="UP000544107"/>
    </source>
</evidence>
<dbReference type="STRING" id="887144.BJF91_07100"/>
<dbReference type="AlphaFoldDB" id="A0A1Q9A8R2"/>
<feature type="chain" id="PRO_5044564407" evidence="4">
    <location>
        <begin position="27"/>
        <end position="266"/>
    </location>
</feature>